<dbReference type="EMBL" id="JADEXQ010000104">
    <property type="protein sequence ID" value="MBE9032427.1"/>
    <property type="molecule type" value="Genomic_DNA"/>
</dbReference>
<feature type="transmembrane region" description="Helical" evidence="1">
    <location>
        <begin position="37"/>
        <end position="55"/>
    </location>
</feature>
<evidence type="ECO:0000313" key="2">
    <source>
        <dbReference type="EMBL" id="MBE9032427.1"/>
    </source>
</evidence>
<evidence type="ECO:0000256" key="1">
    <source>
        <dbReference type="SAM" id="Phobius"/>
    </source>
</evidence>
<accession>A0A928VRI8</accession>
<sequence length="442" mass="49912">MRKIDLHDKPLFIALLLLNIGSGITTISGAMHLFPKGLGLFTGLAVQILLFLLLTRLAVKERPFRKWTAVCILTCLSVYTSFFAYYTTLNAENSISQRYSYAVAAHQKLVHDIYTPLETRLGQLQSEKQLLEARKQAEFTGKGITLEPGYGEETEKIIKQIYSVEQKIARLTPIVNRLEPLFNYSTQGLAADSILDKDRIAFSALPREKLPAAYQGKSSLDEQDYFLPGSRISFLEPFYRIQQRDVTAFASITFALMTDGMIILLGTAAGPPQRIRPFEVLANCIASTITGAKSAWMTVAKASRRKPSAFNTVPKAERENLRDGVNLVTIRLQGRGSAFLEEFYNTIAPETGIIDYDRLRLNANTTFAIGYRILLDSLRSPHLRWVGNQGGQWYVTEDSYTPLMTWLCREMAYQCEEENQQTASDEYYASMRNIPIHIPEPF</sequence>
<feature type="transmembrane region" description="Helical" evidence="1">
    <location>
        <begin position="67"/>
        <end position="86"/>
    </location>
</feature>
<comment type="caution">
    <text evidence="2">The sequence shown here is derived from an EMBL/GenBank/DDBJ whole genome shotgun (WGS) entry which is preliminary data.</text>
</comment>
<keyword evidence="1" id="KW-1133">Transmembrane helix</keyword>
<keyword evidence="3" id="KW-1185">Reference proteome</keyword>
<feature type="transmembrane region" description="Helical" evidence="1">
    <location>
        <begin position="12"/>
        <end position="31"/>
    </location>
</feature>
<organism evidence="2 3">
    <name type="scientific">Romeriopsis navalis LEGE 11480</name>
    <dbReference type="NCBI Taxonomy" id="2777977"/>
    <lineage>
        <taxon>Bacteria</taxon>
        <taxon>Bacillati</taxon>
        <taxon>Cyanobacteriota</taxon>
        <taxon>Cyanophyceae</taxon>
        <taxon>Leptolyngbyales</taxon>
        <taxon>Leptolyngbyaceae</taxon>
        <taxon>Romeriopsis</taxon>
        <taxon>Romeriopsis navalis</taxon>
    </lineage>
</organism>
<keyword evidence="1" id="KW-0812">Transmembrane</keyword>
<dbReference type="RefSeq" id="WP_264327246.1">
    <property type="nucleotide sequence ID" value="NZ_JADEXQ010000104.1"/>
</dbReference>
<dbReference type="AlphaFoldDB" id="A0A928VRI8"/>
<name>A0A928VRI8_9CYAN</name>
<keyword evidence="1" id="KW-0472">Membrane</keyword>
<reference evidence="2" key="1">
    <citation type="submission" date="2020-10" db="EMBL/GenBank/DDBJ databases">
        <authorList>
            <person name="Castelo-Branco R."/>
            <person name="Eusebio N."/>
            <person name="Adriana R."/>
            <person name="Vieira A."/>
            <person name="Brugerolle De Fraissinette N."/>
            <person name="Rezende De Castro R."/>
            <person name="Schneider M.P."/>
            <person name="Vasconcelos V."/>
            <person name="Leao P.N."/>
        </authorList>
    </citation>
    <scope>NUCLEOTIDE SEQUENCE</scope>
    <source>
        <strain evidence="2">LEGE 11480</strain>
    </source>
</reference>
<protein>
    <submittedName>
        <fullName evidence="2">Uncharacterized protein</fullName>
    </submittedName>
</protein>
<proteinExistence type="predicted"/>
<dbReference type="Proteomes" id="UP000625316">
    <property type="component" value="Unassembled WGS sequence"/>
</dbReference>
<gene>
    <name evidence="2" type="ORF">IQ266_22065</name>
</gene>
<evidence type="ECO:0000313" key="3">
    <source>
        <dbReference type="Proteomes" id="UP000625316"/>
    </source>
</evidence>